<accession>A0A4Y2RFH8</accession>
<protein>
    <submittedName>
        <fullName evidence="3">Nose resistant to fluoxetine protein 6</fullName>
    </submittedName>
</protein>
<keyword evidence="1" id="KW-0812">Transmembrane</keyword>
<evidence type="ECO:0000313" key="4">
    <source>
        <dbReference type="Proteomes" id="UP000499080"/>
    </source>
</evidence>
<feature type="transmembrane region" description="Helical" evidence="1">
    <location>
        <begin position="104"/>
        <end position="123"/>
    </location>
</feature>
<keyword evidence="4" id="KW-1185">Reference proteome</keyword>
<feature type="transmembrane region" description="Helical" evidence="1">
    <location>
        <begin position="184"/>
        <end position="204"/>
    </location>
</feature>
<feature type="transmembrane region" description="Helical" evidence="1">
    <location>
        <begin position="143"/>
        <end position="164"/>
    </location>
</feature>
<keyword evidence="1" id="KW-1133">Transmembrane helix</keyword>
<dbReference type="InterPro" id="IPR002656">
    <property type="entry name" value="Acyl_transf_3_dom"/>
</dbReference>
<dbReference type="Proteomes" id="UP000499080">
    <property type="component" value="Unassembled WGS sequence"/>
</dbReference>
<feature type="domain" description="Acyltransferase 3" evidence="2">
    <location>
        <begin position="99"/>
        <end position="300"/>
    </location>
</feature>
<proteinExistence type="predicted"/>
<evidence type="ECO:0000259" key="2">
    <source>
        <dbReference type="Pfam" id="PF01757"/>
    </source>
</evidence>
<feature type="non-terminal residue" evidence="3">
    <location>
        <position position="315"/>
    </location>
</feature>
<comment type="caution">
    <text evidence="3">The sequence shown here is derived from an EMBL/GenBank/DDBJ whole genome shotgun (WGS) entry which is preliminary data.</text>
</comment>
<dbReference type="InterPro" id="IPR052728">
    <property type="entry name" value="O2_lipid_transport_reg"/>
</dbReference>
<dbReference type="PANTHER" id="PTHR11161">
    <property type="entry name" value="O-ACYLTRANSFERASE"/>
    <property type="match status" value="1"/>
</dbReference>
<dbReference type="EMBL" id="BGPR01016881">
    <property type="protein sequence ID" value="GBN74411.1"/>
    <property type="molecule type" value="Genomic_DNA"/>
</dbReference>
<dbReference type="GO" id="GO:0016747">
    <property type="term" value="F:acyltransferase activity, transferring groups other than amino-acyl groups"/>
    <property type="evidence" value="ECO:0007669"/>
    <property type="project" value="InterPro"/>
</dbReference>
<evidence type="ECO:0000256" key="1">
    <source>
        <dbReference type="SAM" id="Phobius"/>
    </source>
</evidence>
<organism evidence="3 4">
    <name type="scientific">Araneus ventricosus</name>
    <name type="common">Orbweaver spider</name>
    <name type="synonym">Epeira ventricosa</name>
    <dbReference type="NCBI Taxonomy" id="182803"/>
    <lineage>
        <taxon>Eukaryota</taxon>
        <taxon>Metazoa</taxon>
        <taxon>Ecdysozoa</taxon>
        <taxon>Arthropoda</taxon>
        <taxon>Chelicerata</taxon>
        <taxon>Arachnida</taxon>
        <taxon>Araneae</taxon>
        <taxon>Araneomorphae</taxon>
        <taxon>Entelegynae</taxon>
        <taxon>Araneoidea</taxon>
        <taxon>Araneidae</taxon>
        <taxon>Araneus</taxon>
    </lineage>
</organism>
<gene>
    <name evidence="3" type="primary">nrf-6_17</name>
    <name evidence="3" type="ORF">AVEN_219034_1</name>
</gene>
<keyword evidence="1" id="KW-0472">Membrane</keyword>
<name>A0A4Y2RFH8_ARAVE</name>
<dbReference type="Pfam" id="PF01757">
    <property type="entry name" value="Acyl_transf_3"/>
    <property type="match status" value="1"/>
</dbReference>
<dbReference type="PANTHER" id="PTHR11161:SF0">
    <property type="entry name" value="O-ACYLTRANSFERASE LIKE PROTEIN"/>
    <property type="match status" value="1"/>
</dbReference>
<dbReference type="OrthoDB" id="6435258at2759"/>
<feature type="transmembrane region" description="Helical" evidence="1">
    <location>
        <begin position="271"/>
        <end position="292"/>
    </location>
</feature>
<sequence length="315" mass="36494">MGCNMSLKIHFLHSHLEFYPENLGSVSDEHGEQFHQAISNMGARSQGKWNPKMLADYFWTFKMDIPQAKQSRYAKCFCIVKNGSKILSTAPTEGQIDCFQGLRFLSNAWVIAIHIGLIGLGVLRHVEEVKPLLDSRVSQLGLNGVFAVDIFFVISGFLNAKAFFHKYSKCNGKISWFHFYMKRFVRLTPVYMIVLGFNTTLFAYTGTGMLWPTYVTNPVCQKDWWWHLLYINNFEESTQECLGWCWSLAADMQFYIISPLFMVPLIRWPRLGYALILACIFGSCIASFLLTYQYNLIDGFSRMEFHLHDYQTFMN</sequence>
<evidence type="ECO:0000313" key="3">
    <source>
        <dbReference type="EMBL" id="GBN74411.1"/>
    </source>
</evidence>
<reference evidence="3 4" key="1">
    <citation type="journal article" date="2019" name="Sci. Rep.">
        <title>Orb-weaving spider Araneus ventricosus genome elucidates the spidroin gene catalogue.</title>
        <authorList>
            <person name="Kono N."/>
            <person name="Nakamura H."/>
            <person name="Ohtoshi R."/>
            <person name="Moran D.A.P."/>
            <person name="Shinohara A."/>
            <person name="Yoshida Y."/>
            <person name="Fujiwara M."/>
            <person name="Mori M."/>
            <person name="Tomita M."/>
            <person name="Arakawa K."/>
        </authorList>
    </citation>
    <scope>NUCLEOTIDE SEQUENCE [LARGE SCALE GENOMIC DNA]</scope>
</reference>
<dbReference type="AlphaFoldDB" id="A0A4Y2RFH8"/>